<gene>
    <name evidence="2" type="ORF">FYJ75_11325</name>
</gene>
<accession>A0A6L5YV61</accession>
<reference evidence="2 3" key="1">
    <citation type="submission" date="2019-08" db="EMBL/GenBank/DDBJ databases">
        <title>In-depth cultivation of the pig gut microbiome towards novel bacterial diversity and tailored functional studies.</title>
        <authorList>
            <person name="Wylensek D."/>
            <person name="Hitch T.C.A."/>
            <person name="Clavel T."/>
        </authorList>
    </citation>
    <scope>NUCLEOTIDE SEQUENCE [LARGE SCALE GENOMIC DNA]</scope>
    <source>
        <strain evidence="2 3">MUC/MUC-530-WT-4D</strain>
    </source>
</reference>
<evidence type="ECO:0000259" key="1">
    <source>
        <dbReference type="Pfam" id="PF00535"/>
    </source>
</evidence>
<evidence type="ECO:0000313" key="3">
    <source>
        <dbReference type="Proteomes" id="UP000474024"/>
    </source>
</evidence>
<proteinExistence type="predicted"/>
<dbReference type="Proteomes" id="UP000474024">
    <property type="component" value="Unassembled WGS sequence"/>
</dbReference>
<dbReference type="CDD" id="cd04196">
    <property type="entry name" value="GT_2_like_d"/>
    <property type="match status" value="1"/>
</dbReference>
<keyword evidence="3" id="KW-1185">Reference proteome</keyword>
<dbReference type="SUPFAM" id="SSF53448">
    <property type="entry name" value="Nucleotide-diphospho-sugar transferases"/>
    <property type="match status" value="1"/>
</dbReference>
<name>A0A6L5YV61_9FIRM</name>
<sequence length="331" mass="38563">MWKRGTHMENNVENVRYHTDKIAILLATYNGEQYLRDQLDSLLSQTCQDWVTYIHDDGSTDQTMKVIEEYTTKYPQKFVKVDGISTGGAKKNFFYLLSCVDAPYLMCCDQDDVWLPEKVEVTFQAMKQLEQEYEDSGNQEKEIPLLVFTELRVVDGKLNTIAETMSSYQQLACKDAKLSRMIIQNVVTGCTMMINRRLKDMMLQYQNIEHIIMHDWWGAIIAARFGQIRFIPQPTICYRQHEDNSVGAKKAGSAGYIRKRLQNIADIKRSLELTRIQTRELEQSFHLEQDPLIHEYGNLEKKNKIARLCFYQKKDVKKTGFSRKVGLVLWG</sequence>
<keyword evidence="2" id="KW-0808">Transferase</keyword>
<dbReference type="InterPro" id="IPR001173">
    <property type="entry name" value="Glyco_trans_2-like"/>
</dbReference>
<dbReference type="Gene3D" id="3.90.550.10">
    <property type="entry name" value="Spore Coat Polysaccharide Biosynthesis Protein SpsA, Chain A"/>
    <property type="match status" value="1"/>
</dbReference>
<dbReference type="AlphaFoldDB" id="A0A6L5YV61"/>
<dbReference type="EMBL" id="VUNI01000021">
    <property type="protein sequence ID" value="MST75601.1"/>
    <property type="molecule type" value="Genomic_DNA"/>
</dbReference>
<evidence type="ECO:0000313" key="2">
    <source>
        <dbReference type="EMBL" id="MST75601.1"/>
    </source>
</evidence>
<dbReference type="GO" id="GO:0016758">
    <property type="term" value="F:hexosyltransferase activity"/>
    <property type="evidence" value="ECO:0007669"/>
    <property type="project" value="UniProtKB-ARBA"/>
</dbReference>
<dbReference type="PANTHER" id="PTHR22916:SF3">
    <property type="entry name" value="UDP-GLCNAC:BETAGAL BETA-1,3-N-ACETYLGLUCOSAMINYLTRANSFERASE-LIKE PROTEIN 1"/>
    <property type="match status" value="1"/>
</dbReference>
<dbReference type="InterPro" id="IPR029044">
    <property type="entry name" value="Nucleotide-diphossugar_trans"/>
</dbReference>
<dbReference type="PANTHER" id="PTHR22916">
    <property type="entry name" value="GLYCOSYLTRANSFERASE"/>
    <property type="match status" value="1"/>
</dbReference>
<organism evidence="2 3">
    <name type="scientific">Roseburia porci</name>
    <dbReference type="NCBI Taxonomy" id="2605790"/>
    <lineage>
        <taxon>Bacteria</taxon>
        <taxon>Bacillati</taxon>
        <taxon>Bacillota</taxon>
        <taxon>Clostridia</taxon>
        <taxon>Lachnospirales</taxon>
        <taxon>Lachnospiraceae</taxon>
        <taxon>Roseburia</taxon>
    </lineage>
</organism>
<dbReference type="Pfam" id="PF00535">
    <property type="entry name" value="Glycos_transf_2"/>
    <property type="match status" value="1"/>
</dbReference>
<protein>
    <submittedName>
        <fullName evidence="2">Glycosyltransferase family 2 protein</fullName>
    </submittedName>
</protein>
<comment type="caution">
    <text evidence="2">The sequence shown here is derived from an EMBL/GenBank/DDBJ whole genome shotgun (WGS) entry which is preliminary data.</text>
</comment>
<feature type="domain" description="Glycosyltransferase 2-like" evidence="1">
    <location>
        <begin position="24"/>
        <end position="129"/>
    </location>
</feature>